<reference evidence="1 2" key="1">
    <citation type="submission" date="2024-01" db="EMBL/GenBank/DDBJ databases">
        <title>The complete chloroplast genome sequence of Lithospermum erythrorhizon: insights into the phylogenetic relationship among Boraginaceae species and the maternal lineages of purple gromwells.</title>
        <authorList>
            <person name="Okada T."/>
            <person name="Watanabe K."/>
        </authorList>
    </citation>
    <scope>NUCLEOTIDE SEQUENCE [LARGE SCALE GENOMIC DNA]</scope>
</reference>
<sequence>MDLRSSRAKEEIKSRNWRDPGIRLWGVGSFSELVRTWLKSPPTRMGKVERRERREKRLSQVSFLRVQLTLLMDVEKEKTQPRRSGNGESRELIHLGLREKDPEICLLCRRVRTLWGNSFKEIQGPKIKN</sequence>
<organism evidence="1 2">
    <name type="scientific">Lithospermum erythrorhizon</name>
    <name type="common">Purple gromwell</name>
    <name type="synonym">Lithospermum officinale var. erythrorhizon</name>
    <dbReference type="NCBI Taxonomy" id="34254"/>
    <lineage>
        <taxon>Eukaryota</taxon>
        <taxon>Viridiplantae</taxon>
        <taxon>Streptophyta</taxon>
        <taxon>Embryophyta</taxon>
        <taxon>Tracheophyta</taxon>
        <taxon>Spermatophyta</taxon>
        <taxon>Magnoliopsida</taxon>
        <taxon>eudicotyledons</taxon>
        <taxon>Gunneridae</taxon>
        <taxon>Pentapetalae</taxon>
        <taxon>asterids</taxon>
        <taxon>lamiids</taxon>
        <taxon>Boraginales</taxon>
        <taxon>Boraginaceae</taxon>
        <taxon>Boraginoideae</taxon>
        <taxon>Lithospermeae</taxon>
        <taxon>Lithospermum</taxon>
    </lineage>
</organism>
<dbReference type="Proteomes" id="UP001454036">
    <property type="component" value="Unassembled WGS sequence"/>
</dbReference>
<name>A0AAV3NKA2_LITER</name>
<evidence type="ECO:0000313" key="2">
    <source>
        <dbReference type="Proteomes" id="UP001454036"/>
    </source>
</evidence>
<dbReference type="EMBL" id="BAABME010000097">
    <property type="protein sequence ID" value="GAA0139516.1"/>
    <property type="molecule type" value="Genomic_DNA"/>
</dbReference>
<evidence type="ECO:0000313" key="1">
    <source>
        <dbReference type="EMBL" id="GAA0139516.1"/>
    </source>
</evidence>
<gene>
    <name evidence="1" type="ORF">LIER_01043</name>
</gene>
<dbReference type="AlphaFoldDB" id="A0AAV3NKA2"/>
<proteinExistence type="predicted"/>
<comment type="caution">
    <text evidence="1">The sequence shown here is derived from an EMBL/GenBank/DDBJ whole genome shotgun (WGS) entry which is preliminary data.</text>
</comment>
<keyword evidence="2" id="KW-1185">Reference proteome</keyword>
<protein>
    <submittedName>
        <fullName evidence="1">Uncharacterized protein</fullName>
    </submittedName>
</protein>
<accession>A0AAV3NKA2</accession>